<evidence type="ECO:0000259" key="10">
    <source>
        <dbReference type="Pfam" id="PF02518"/>
    </source>
</evidence>
<dbReference type="Pfam" id="PF02518">
    <property type="entry name" value="HATPase_c"/>
    <property type="match status" value="1"/>
</dbReference>
<feature type="transmembrane region" description="Helical" evidence="9">
    <location>
        <begin position="57"/>
        <end position="73"/>
    </location>
</feature>
<keyword evidence="4" id="KW-0808">Transferase</keyword>
<evidence type="ECO:0000256" key="1">
    <source>
        <dbReference type="ARBA" id="ARBA00000085"/>
    </source>
</evidence>
<keyword evidence="6 12" id="KW-0418">Kinase</keyword>
<feature type="transmembrane region" description="Helical" evidence="9">
    <location>
        <begin position="450"/>
        <end position="472"/>
    </location>
</feature>
<evidence type="ECO:0000256" key="6">
    <source>
        <dbReference type="ARBA" id="ARBA00022777"/>
    </source>
</evidence>
<proteinExistence type="predicted"/>
<gene>
    <name evidence="12" type="ORF">ACFP2T_13220</name>
</gene>
<evidence type="ECO:0000256" key="5">
    <source>
        <dbReference type="ARBA" id="ARBA00022741"/>
    </source>
</evidence>
<feature type="domain" description="Signal transduction histidine kinase subgroup 3 dimerisation and phosphoacceptor" evidence="11">
    <location>
        <begin position="177"/>
        <end position="242"/>
    </location>
</feature>
<accession>A0ABW1K5U2</accession>
<evidence type="ECO:0000259" key="11">
    <source>
        <dbReference type="Pfam" id="PF07730"/>
    </source>
</evidence>
<dbReference type="GO" id="GO:0016301">
    <property type="term" value="F:kinase activity"/>
    <property type="evidence" value="ECO:0007669"/>
    <property type="project" value="UniProtKB-KW"/>
</dbReference>
<dbReference type="EC" id="2.7.13.3" evidence="2"/>
<keyword evidence="8" id="KW-0902">Two-component regulatory system</keyword>
<keyword evidence="9" id="KW-0472">Membrane</keyword>
<evidence type="ECO:0000256" key="9">
    <source>
        <dbReference type="SAM" id="Phobius"/>
    </source>
</evidence>
<keyword evidence="9" id="KW-1133">Transmembrane helix</keyword>
<feature type="transmembrane region" description="Helical" evidence="9">
    <location>
        <begin position="36"/>
        <end position="52"/>
    </location>
</feature>
<dbReference type="Gene3D" id="3.30.565.10">
    <property type="entry name" value="Histidine kinase-like ATPase, C-terminal domain"/>
    <property type="match status" value="1"/>
</dbReference>
<dbReference type="Proteomes" id="UP001596203">
    <property type="component" value="Unassembled WGS sequence"/>
</dbReference>
<evidence type="ECO:0000256" key="2">
    <source>
        <dbReference type="ARBA" id="ARBA00012438"/>
    </source>
</evidence>
<dbReference type="InterPro" id="IPR011712">
    <property type="entry name" value="Sig_transdc_His_kin_sub3_dim/P"/>
</dbReference>
<keyword evidence="3" id="KW-0597">Phosphoprotein</keyword>
<feature type="transmembrane region" description="Helical" evidence="9">
    <location>
        <begin position="128"/>
        <end position="146"/>
    </location>
</feature>
<dbReference type="PANTHER" id="PTHR24421">
    <property type="entry name" value="NITRATE/NITRITE SENSOR PROTEIN NARX-RELATED"/>
    <property type="match status" value="1"/>
</dbReference>
<evidence type="ECO:0000256" key="7">
    <source>
        <dbReference type="ARBA" id="ARBA00022840"/>
    </source>
</evidence>
<dbReference type="InterPro" id="IPR003594">
    <property type="entry name" value="HATPase_dom"/>
</dbReference>
<feature type="transmembrane region" description="Helical" evidence="9">
    <location>
        <begin position="102"/>
        <end position="122"/>
    </location>
</feature>
<name>A0ABW1K5U2_9ACTN</name>
<dbReference type="RefSeq" id="WP_377421219.1">
    <property type="nucleotide sequence ID" value="NZ_JBHSPR010000010.1"/>
</dbReference>
<dbReference type="Pfam" id="PF07730">
    <property type="entry name" value="HisKA_3"/>
    <property type="match status" value="1"/>
</dbReference>
<reference evidence="13" key="1">
    <citation type="journal article" date="2019" name="Int. J. Syst. Evol. Microbiol.">
        <title>The Global Catalogue of Microorganisms (GCM) 10K type strain sequencing project: providing services to taxonomists for standard genome sequencing and annotation.</title>
        <authorList>
            <consortium name="The Broad Institute Genomics Platform"/>
            <consortium name="The Broad Institute Genome Sequencing Center for Infectious Disease"/>
            <person name="Wu L."/>
            <person name="Ma J."/>
        </authorList>
    </citation>
    <scope>NUCLEOTIDE SEQUENCE [LARGE SCALE GENOMIC DNA]</scope>
    <source>
        <strain evidence="13">ZS-35-S2</strain>
    </source>
</reference>
<dbReference type="InterPro" id="IPR050482">
    <property type="entry name" value="Sensor_HK_TwoCompSys"/>
</dbReference>
<evidence type="ECO:0000313" key="12">
    <source>
        <dbReference type="EMBL" id="MFC6017162.1"/>
    </source>
</evidence>
<keyword evidence="7" id="KW-0067">ATP-binding</keyword>
<comment type="caution">
    <text evidence="12">The sequence shown here is derived from an EMBL/GenBank/DDBJ whole genome shotgun (WGS) entry which is preliminary data.</text>
</comment>
<sequence length="812" mass="83894">MRLVRDWLLPVVLAGAQLAYWPGARLGGGGPVDPELVAGLVATVGCAVALGWRRRAPVVAMGVVLLAQALGRLAVDPDALLVIIVADAIALYSVAVRRPLRIAGPAAAVAYAQMAVLGLVVYGFGVTFLAEVLLGLAVYPVTLGLGRSRRRWHAARAAAAERLAAAEVDRQRAASTERHRLARELHDVSAHHLTAIVVTAGAALRLADRRPELVAEAVAFSARTGRETLTALHRLVAVIRSAEQQDRRPLEVRLAELADGFRRLGQPVRVEPDPIPEGQPELPPAVAEAVYGIAREALTNALRHAPGSAVRLRIARHPTSVEIVVDDEGGVPGKAAELGSGRGVPGMRDRAAGVGGTFTAGPEPTGWRVRATLPLAIPTEPAGGPRWRRPSWQQVVDGLIVLGALAIAVSPSLPVDGLDGAGSGSAGLLVGLVMAAHTVPLLWRRHRPWAVLAGVLVTAALWPLAVVLVPLPGESAEVLVAGAIAEFVAVYAVAGHARPAPNTLLAVPITALSLAAALTASAAVDGSVAGQRVQPDTAMTPELGLLFTLIFVLPGWLAMAGLLTIPLGAVWLLGTVLRRRRAGVLAREADAVARTTAEAVEAARRERARIAAGLRAAVLHRAGQVVTAADEGRLDVLLEQARSTLTAMRGLLDTLRADAGAERRAPQPTVGAITLLCAAQRTAGRLVEASVPVAPGPLPADVDVSAYRVVELALAAGDPGPIAIDLRYGDGGLRIVMAGVPSATDPVIVAGLRARVGALGGEVTVDVPAGRLDVWLPTPAPVPPDRVGPVGESVGPGRVLIGDEEVATSSSG</sequence>
<dbReference type="PANTHER" id="PTHR24421:SF10">
    <property type="entry name" value="NITRATE_NITRITE SENSOR PROTEIN NARQ"/>
    <property type="match status" value="1"/>
</dbReference>
<protein>
    <recommendedName>
        <fullName evidence="2">histidine kinase</fullName>
        <ecNumber evidence="2">2.7.13.3</ecNumber>
    </recommendedName>
</protein>
<comment type="catalytic activity">
    <reaction evidence="1">
        <text>ATP + protein L-histidine = ADP + protein N-phospho-L-histidine.</text>
        <dbReference type="EC" id="2.7.13.3"/>
    </reaction>
</comment>
<evidence type="ECO:0000256" key="8">
    <source>
        <dbReference type="ARBA" id="ARBA00023012"/>
    </source>
</evidence>
<feature type="transmembrane region" description="Helical" evidence="9">
    <location>
        <begin position="504"/>
        <end position="524"/>
    </location>
</feature>
<keyword evidence="13" id="KW-1185">Reference proteome</keyword>
<dbReference type="CDD" id="cd16917">
    <property type="entry name" value="HATPase_UhpB-NarQ-NarX-like"/>
    <property type="match status" value="1"/>
</dbReference>
<feature type="transmembrane region" description="Helical" evidence="9">
    <location>
        <begin position="478"/>
        <end position="497"/>
    </location>
</feature>
<organism evidence="12 13">
    <name type="scientific">Plantactinospora solaniradicis</name>
    <dbReference type="NCBI Taxonomy" id="1723736"/>
    <lineage>
        <taxon>Bacteria</taxon>
        <taxon>Bacillati</taxon>
        <taxon>Actinomycetota</taxon>
        <taxon>Actinomycetes</taxon>
        <taxon>Micromonosporales</taxon>
        <taxon>Micromonosporaceae</taxon>
        <taxon>Plantactinospora</taxon>
    </lineage>
</organism>
<feature type="domain" description="Histidine kinase/HSP90-like ATPase" evidence="10">
    <location>
        <begin position="288"/>
        <end position="376"/>
    </location>
</feature>
<dbReference type="Gene3D" id="1.20.5.1930">
    <property type="match status" value="1"/>
</dbReference>
<dbReference type="InterPro" id="IPR036890">
    <property type="entry name" value="HATPase_C_sf"/>
</dbReference>
<feature type="transmembrane region" description="Helical" evidence="9">
    <location>
        <begin position="7"/>
        <end position="24"/>
    </location>
</feature>
<dbReference type="EMBL" id="JBHSPR010000010">
    <property type="protein sequence ID" value="MFC6017162.1"/>
    <property type="molecule type" value="Genomic_DNA"/>
</dbReference>
<dbReference type="SUPFAM" id="SSF55874">
    <property type="entry name" value="ATPase domain of HSP90 chaperone/DNA topoisomerase II/histidine kinase"/>
    <property type="match status" value="1"/>
</dbReference>
<keyword evidence="9" id="KW-0812">Transmembrane</keyword>
<keyword evidence="5" id="KW-0547">Nucleotide-binding</keyword>
<feature type="transmembrane region" description="Helical" evidence="9">
    <location>
        <begin position="79"/>
        <end position="95"/>
    </location>
</feature>
<feature type="transmembrane region" description="Helical" evidence="9">
    <location>
        <begin position="425"/>
        <end position="443"/>
    </location>
</feature>
<evidence type="ECO:0000256" key="3">
    <source>
        <dbReference type="ARBA" id="ARBA00022553"/>
    </source>
</evidence>
<feature type="transmembrane region" description="Helical" evidence="9">
    <location>
        <begin position="544"/>
        <end position="573"/>
    </location>
</feature>
<feature type="transmembrane region" description="Helical" evidence="9">
    <location>
        <begin position="395"/>
        <end position="413"/>
    </location>
</feature>
<evidence type="ECO:0000256" key="4">
    <source>
        <dbReference type="ARBA" id="ARBA00022679"/>
    </source>
</evidence>
<evidence type="ECO:0000313" key="13">
    <source>
        <dbReference type="Proteomes" id="UP001596203"/>
    </source>
</evidence>